<organism evidence="2 3">
    <name type="scientific">Aquaticitalea lipolytica</name>
    <dbReference type="NCBI Taxonomy" id="1247562"/>
    <lineage>
        <taxon>Bacteria</taxon>
        <taxon>Pseudomonadati</taxon>
        <taxon>Bacteroidota</taxon>
        <taxon>Flavobacteriia</taxon>
        <taxon>Flavobacteriales</taxon>
        <taxon>Flavobacteriaceae</taxon>
        <taxon>Aquaticitalea</taxon>
    </lineage>
</organism>
<proteinExistence type="predicted"/>
<dbReference type="Proteomes" id="UP000598120">
    <property type="component" value="Unassembled WGS sequence"/>
</dbReference>
<reference evidence="2 3" key="1">
    <citation type="journal article" date="2014" name="Int. J. Syst. Evol. Microbiol.">
        <title>Complete genome sequence of Corynebacterium casei LMG S-19264T (=DSM 44701T), isolated from a smear-ripened cheese.</title>
        <authorList>
            <consortium name="US DOE Joint Genome Institute (JGI-PGF)"/>
            <person name="Walter F."/>
            <person name="Albersmeier A."/>
            <person name="Kalinowski J."/>
            <person name="Ruckert C."/>
        </authorList>
    </citation>
    <scope>NUCLEOTIDE SEQUENCE [LARGE SCALE GENOMIC DNA]</scope>
    <source>
        <strain evidence="2 3">CGMCC 1.15295</strain>
    </source>
</reference>
<comment type="caution">
    <text evidence="2">The sequence shown here is derived from an EMBL/GenBank/DDBJ whole genome shotgun (WGS) entry which is preliminary data.</text>
</comment>
<dbReference type="EMBL" id="BMIC01000002">
    <property type="protein sequence ID" value="GFZ85231.1"/>
    <property type="molecule type" value="Genomic_DNA"/>
</dbReference>
<dbReference type="RefSeq" id="WP_188605782.1">
    <property type="nucleotide sequence ID" value="NZ_BMIC01000002.1"/>
</dbReference>
<evidence type="ECO:0000313" key="2">
    <source>
        <dbReference type="EMBL" id="GFZ85231.1"/>
    </source>
</evidence>
<dbReference type="AlphaFoldDB" id="A0A8J2TPD3"/>
<evidence type="ECO:0000256" key="1">
    <source>
        <dbReference type="SAM" id="SignalP"/>
    </source>
</evidence>
<gene>
    <name evidence="2" type="ORF">GCM10011531_15430</name>
</gene>
<name>A0A8J2TPD3_9FLAO</name>
<feature type="chain" id="PRO_5035204480" evidence="1">
    <location>
        <begin position="20"/>
        <end position="47"/>
    </location>
</feature>
<keyword evidence="1" id="KW-0732">Signal</keyword>
<protein>
    <submittedName>
        <fullName evidence="2">Uncharacterized protein</fullName>
    </submittedName>
</protein>
<accession>A0A8J2TPD3</accession>
<sequence length="47" mass="5255">MKTKKYIIAIALFGGMLFAAEATNLIDLNDQTTTQIDREKFKVPTHG</sequence>
<keyword evidence="3" id="KW-1185">Reference proteome</keyword>
<feature type="signal peptide" evidence="1">
    <location>
        <begin position="1"/>
        <end position="19"/>
    </location>
</feature>
<evidence type="ECO:0000313" key="3">
    <source>
        <dbReference type="Proteomes" id="UP000598120"/>
    </source>
</evidence>